<dbReference type="PANTHER" id="PTHR37807">
    <property type="entry name" value="OS07G0160300 PROTEIN"/>
    <property type="match status" value="1"/>
</dbReference>
<dbReference type="EMBL" id="WBSL01000002">
    <property type="protein sequence ID" value="MPY66664.1"/>
    <property type="molecule type" value="Genomic_DNA"/>
</dbReference>
<comment type="caution">
    <text evidence="1">The sequence shown here is derived from an EMBL/GenBank/DDBJ whole genome shotgun (WGS) entry which is preliminary data.</text>
</comment>
<evidence type="ECO:0000313" key="1">
    <source>
        <dbReference type="EMBL" id="MPY66664.1"/>
    </source>
</evidence>
<dbReference type="SUPFAM" id="SSF52540">
    <property type="entry name" value="P-loop containing nucleoside triphosphate hydrolases"/>
    <property type="match status" value="1"/>
</dbReference>
<sequence length="176" mass="19592">MSSPDLYVFSGLPGTGKSSLARRLAQHRRAAYLRLDTVEAALLNAGHREITVEGYAVEYALAEDNLLLGLNVVADCVNPLAVTREAWAEVAQRAGSRLVNIEVVCSDAEEHRRRVDARWEDDSQHLPKWSPPDWDGVQESVWKYEFWKTPRLVLDTAHGTPQENFAALLDLLGGQG</sequence>
<protein>
    <submittedName>
        <fullName evidence="1">AAA family ATPase</fullName>
    </submittedName>
</protein>
<dbReference type="InterPro" id="IPR027417">
    <property type="entry name" value="P-loop_NTPase"/>
</dbReference>
<dbReference type="PANTHER" id="PTHR37807:SF3">
    <property type="entry name" value="OS07G0160300 PROTEIN"/>
    <property type="match status" value="1"/>
</dbReference>
<keyword evidence="2" id="KW-1185">Reference proteome</keyword>
<dbReference type="Proteomes" id="UP000484842">
    <property type="component" value="Unassembled WGS sequence"/>
</dbReference>
<dbReference type="RefSeq" id="WP_152870944.1">
    <property type="nucleotide sequence ID" value="NZ_WBSL01000002.1"/>
</dbReference>
<accession>A0A7X1NWA8</accession>
<reference evidence="1 2" key="1">
    <citation type="submission" date="2019-10" db="EMBL/GenBank/DDBJ databases">
        <title>Deinococcus sp. isolated from soil.</title>
        <authorList>
            <person name="Li Y."/>
            <person name="Wang J."/>
        </authorList>
    </citation>
    <scope>NUCLEOTIDE SEQUENCE [LARGE SCALE GENOMIC DNA]</scope>
    <source>
        <strain evidence="1 2">SDU3-2</strain>
    </source>
</reference>
<proteinExistence type="predicted"/>
<dbReference type="AlphaFoldDB" id="A0A7X1NWA8"/>
<dbReference type="Gene3D" id="3.40.50.300">
    <property type="entry name" value="P-loop containing nucleotide triphosphate hydrolases"/>
    <property type="match status" value="1"/>
</dbReference>
<gene>
    <name evidence="1" type="ORF">F8S09_08140</name>
</gene>
<evidence type="ECO:0000313" key="2">
    <source>
        <dbReference type="Proteomes" id="UP000484842"/>
    </source>
</evidence>
<organism evidence="1 2">
    <name type="scientific">Deinococcus terrestris</name>
    <dbReference type="NCBI Taxonomy" id="2651870"/>
    <lineage>
        <taxon>Bacteria</taxon>
        <taxon>Thermotogati</taxon>
        <taxon>Deinococcota</taxon>
        <taxon>Deinococci</taxon>
        <taxon>Deinococcales</taxon>
        <taxon>Deinococcaceae</taxon>
        <taxon>Deinococcus</taxon>
    </lineage>
</organism>
<name>A0A7X1NWA8_9DEIO</name>
<dbReference type="Pfam" id="PF13671">
    <property type="entry name" value="AAA_33"/>
    <property type="match status" value="1"/>
</dbReference>